<evidence type="ECO:0000256" key="3">
    <source>
        <dbReference type="SAM" id="MobiDB-lite"/>
    </source>
</evidence>
<dbReference type="PANTHER" id="PTHR47363:SF1">
    <property type="entry name" value="GLUCOKINASE"/>
    <property type="match status" value="1"/>
</dbReference>
<comment type="caution">
    <text evidence="4">The sequence shown here is derived from an EMBL/GenBank/DDBJ whole genome shotgun (WGS) entry which is preliminary data.</text>
</comment>
<sequence length="439" mass="47450">MGSGASAPEPPVPRIRRSISEAQAKIPADYDGDTLLSADVGGTGSRLHLFLPPPTMNPTTADFFVPPDRMIFEKQYKNEKFESFMEVLRTFLLEAGLVKPPMLACLAVAGVVVENTARFVNLGWEISGRKIEEVLKIERVELINDFVAQGYGILTLNPTKDCQALQAAPIKEGAPIAVIGAGTGLGEAFLTVGAEGDYEVWPSEGGHAEYAPRQEGSNSLETELRQYLLIKYSEKARVSVERVAAGRGIANIYEFLAWKYPEKVNKSVHRSFLGPIEGPRTFDPAAITKAAVADRCELSKQAVNIWAGAYGAEAGAVALTYMPFGGLYLTGGVTAKMKDWLSGKTTGQSTFLEAFLDKGRVTPMLMRVPVLVVEGEDMGERGAMLKAVRLYLEQQRRRRPSQASKSRAAPAFVVKPNLISATSPGGGPDVATLSEVPEE</sequence>
<dbReference type="GO" id="GO:0005524">
    <property type="term" value="F:ATP binding"/>
    <property type="evidence" value="ECO:0007669"/>
    <property type="project" value="InterPro"/>
</dbReference>
<dbReference type="Proteomes" id="UP001178507">
    <property type="component" value="Unassembled WGS sequence"/>
</dbReference>
<dbReference type="GO" id="GO:0006096">
    <property type="term" value="P:glycolytic process"/>
    <property type="evidence" value="ECO:0007669"/>
    <property type="project" value="InterPro"/>
</dbReference>
<evidence type="ECO:0008006" key="6">
    <source>
        <dbReference type="Google" id="ProtNLM"/>
    </source>
</evidence>
<feature type="region of interest" description="Disordered" evidence="3">
    <location>
        <begin position="418"/>
        <end position="439"/>
    </location>
</feature>
<reference evidence="4" key="1">
    <citation type="submission" date="2023-08" db="EMBL/GenBank/DDBJ databases">
        <authorList>
            <person name="Chen Y."/>
            <person name="Shah S."/>
            <person name="Dougan E. K."/>
            <person name="Thang M."/>
            <person name="Chan C."/>
        </authorList>
    </citation>
    <scope>NUCLEOTIDE SEQUENCE</scope>
</reference>
<organism evidence="4 5">
    <name type="scientific">Effrenium voratum</name>
    <dbReference type="NCBI Taxonomy" id="2562239"/>
    <lineage>
        <taxon>Eukaryota</taxon>
        <taxon>Sar</taxon>
        <taxon>Alveolata</taxon>
        <taxon>Dinophyceae</taxon>
        <taxon>Suessiales</taxon>
        <taxon>Symbiodiniaceae</taxon>
        <taxon>Effrenium</taxon>
    </lineage>
</organism>
<dbReference type="InterPro" id="IPR003836">
    <property type="entry name" value="Glucokinase"/>
</dbReference>
<dbReference type="CDD" id="cd24008">
    <property type="entry name" value="ASKHA_NBD_GLK"/>
    <property type="match status" value="1"/>
</dbReference>
<dbReference type="SUPFAM" id="SSF53067">
    <property type="entry name" value="Actin-like ATPase domain"/>
    <property type="match status" value="1"/>
</dbReference>
<dbReference type="Pfam" id="PF02685">
    <property type="entry name" value="Glucokinase"/>
    <property type="match status" value="1"/>
</dbReference>
<dbReference type="EMBL" id="CAUJNA010003276">
    <property type="protein sequence ID" value="CAJ1397716.1"/>
    <property type="molecule type" value="Genomic_DNA"/>
</dbReference>
<dbReference type="NCBIfam" id="TIGR00749">
    <property type="entry name" value="glk"/>
    <property type="match status" value="1"/>
</dbReference>
<accession>A0AA36NBV8</accession>
<gene>
    <name evidence="4" type="ORF">EVOR1521_LOCUS21670</name>
</gene>
<keyword evidence="5" id="KW-1185">Reference proteome</keyword>
<evidence type="ECO:0000256" key="1">
    <source>
        <dbReference type="ARBA" id="ARBA00022679"/>
    </source>
</evidence>
<dbReference type="GO" id="GO:0004340">
    <property type="term" value="F:glucokinase activity"/>
    <property type="evidence" value="ECO:0007669"/>
    <property type="project" value="InterPro"/>
</dbReference>
<evidence type="ECO:0000256" key="2">
    <source>
        <dbReference type="ARBA" id="ARBA00022777"/>
    </source>
</evidence>
<name>A0AA36NBV8_9DINO</name>
<dbReference type="Gene3D" id="3.30.420.40">
    <property type="match status" value="1"/>
</dbReference>
<proteinExistence type="predicted"/>
<evidence type="ECO:0000313" key="4">
    <source>
        <dbReference type="EMBL" id="CAJ1397716.1"/>
    </source>
</evidence>
<dbReference type="PANTHER" id="PTHR47363">
    <property type="entry name" value="GLUCOKINASE"/>
    <property type="match status" value="1"/>
</dbReference>
<dbReference type="InterPro" id="IPR043129">
    <property type="entry name" value="ATPase_NBD"/>
</dbReference>
<keyword evidence="2" id="KW-0418">Kinase</keyword>
<dbReference type="Gene3D" id="3.40.367.20">
    <property type="match status" value="1"/>
</dbReference>
<evidence type="ECO:0000313" key="5">
    <source>
        <dbReference type="Proteomes" id="UP001178507"/>
    </source>
</evidence>
<keyword evidence="1" id="KW-0808">Transferase</keyword>
<dbReference type="GO" id="GO:0005536">
    <property type="term" value="F:D-glucose binding"/>
    <property type="evidence" value="ECO:0007669"/>
    <property type="project" value="InterPro"/>
</dbReference>
<protein>
    <recommendedName>
        <fullName evidence="6">Glucokinase</fullName>
    </recommendedName>
</protein>
<dbReference type="AlphaFoldDB" id="A0AA36NBV8"/>